<dbReference type="EMBL" id="MZGX01000005">
    <property type="protein sequence ID" value="OPX45197.1"/>
    <property type="molecule type" value="Genomic_DNA"/>
</dbReference>
<dbReference type="STRING" id="48256.CLHUN_10840"/>
<feature type="transmembrane region" description="Helical" evidence="1">
    <location>
        <begin position="25"/>
        <end position="51"/>
    </location>
</feature>
<keyword evidence="1" id="KW-0472">Membrane</keyword>
<dbReference type="RefSeq" id="WP_165755665.1">
    <property type="nucleotide sequence ID" value="NZ_MZGX01000005.1"/>
</dbReference>
<dbReference type="Proteomes" id="UP000191554">
    <property type="component" value="Unassembled WGS sequence"/>
</dbReference>
<reference evidence="2 3" key="1">
    <citation type="submission" date="2017-03" db="EMBL/GenBank/DDBJ databases">
        <title>Genome sequence of Clostridium hungatei DSM 14427.</title>
        <authorList>
            <person name="Poehlein A."/>
            <person name="Daniel R."/>
        </authorList>
    </citation>
    <scope>NUCLEOTIDE SEQUENCE [LARGE SCALE GENOMIC DNA]</scope>
    <source>
        <strain evidence="2 3">DSM 14427</strain>
    </source>
</reference>
<evidence type="ECO:0008006" key="4">
    <source>
        <dbReference type="Google" id="ProtNLM"/>
    </source>
</evidence>
<evidence type="ECO:0000313" key="2">
    <source>
        <dbReference type="EMBL" id="OPX45197.1"/>
    </source>
</evidence>
<dbReference type="AlphaFoldDB" id="A0A1V4SPM0"/>
<evidence type="ECO:0000313" key="3">
    <source>
        <dbReference type="Proteomes" id="UP000191554"/>
    </source>
</evidence>
<keyword evidence="1" id="KW-1133">Transmembrane helix</keyword>
<keyword evidence="3" id="KW-1185">Reference proteome</keyword>
<keyword evidence="1" id="KW-0812">Transmembrane</keyword>
<organism evidence="2 3">
    <name type="scientific">Ruminiclostridium hungatei</name>
    <name type="common">Clostridium hungatei</name>
    <dbReference type="NCBI Taxonomy" id="48256"/>
    <lineage>
        <taxon>Bacteria</taxon>
        <taxon>Bacillati</taxon>
        <taxon>Bacillota</taxon>
        <taxon>Clostridia</taxon>
        <taxon>Eubacteriales</taxon>
        <taxon>Oscillospiraceae</taxon>
        <taxon>Ruminiclostridium</taxon>
    </lineage>
</organism>
<evidence type="ECO:0000256" key="1">
    <source>
        <dbReference type="SAM" id="Phobius"/>
    </source>
</evidence>
<protein>
    <recommendedName>
        <fullName evidence="4">Class IIb bacteriocin, lactobin A/cerein 7B family</fullName>
    </recommendedName>
</protein>
<proteinExistence type="predicted"/>
<sequence>METMKMSLAIEELEKVDAAWNWNDFWVGVGIGAGAAGAVAGSYAAVVAAGAT</sequence>
<gene>
    <name evidence="2" type="ORF">CLHUN_10840</name>
</gene>
<accession>A0A1V4SPM0</accession>
<name>A0A1V4SPM0_RUMHU</name>
<comment type="caution">
    <text evidence="2">The sequence shown here is derived from an EMBL/GenBank/DDBJ whole genome shotgun (WGS) entry which is preliminary data.</text>
</comment>